<organism evidence="2 3">
    <name type="scientific">Pseudomonas putida</name>
    <name type="common">Arthrobacter siderocapsulatus</name>
    <dbReference type="NCBI Taxonomy" id="303"/>
    <lineage>
        <taxon>Bacteria</taxon>
        <taxon>Pseudomonadati</taxon>
        <taxon>Pseudomonadota</taxon>
        <taxon>Gammaproteobacteria</taxon>
        <taxon>Pseudomonadales</taxon>
        <taxon>Pseudomonadaceae</taxon>
        <taxon>Pseudomonas</taxon>
    </lineage>
</organism>
<dbReference type="RefSeq" id="WP_252458768.1">
    <property type="nucleotide sequence ID" value="NZ_JAMHFX010000100.1"/>
</dbReference>
<proteinExistence type="predicted"/>
<evidence type="ECO:0000313" key="2">
    <source>
        <dbReference type="EMBL" id="MCO1619888.1"/>
    </source>
</evidence>
<sequence length="246" mass="28242">MVFLDLKEVAVIAGYVSAILSLVSGWYIFRFSKSKTRYNELTQRVELEAMRKSFEEKIYHLTERMQKNPDRWHDVNHLLIEGNRAHSDSAECPRGSALASLRPYQFIDELGIDLNSLKIIDNQVFVLTPFHSMYDETYNTIKVACKMNNLLAVRGDEAFKVGNILKHIVEQIICSPFIIANINGRNPNVHYELGIAHALGKNILLVSEGLEDIAFDLQSERVLIYNTQKDLSNKIYIYYTKLLKGK</sequence>
<dbReference type="AlphaFoldDB" id="A0AAW5HEB7"/>
<dbReference type="EMBL" id="JAMHFX010000100">
    <property type="protein sequence ID" value="MCO1619888.1"/>
    <property type="molecule type" value="Genomic_DNA"/>
</dbReference>
<feature type="transmembrane region" description="Helical" evidence="1">
    <location>
        <begin position="12"/>
        <end position="29"/>
    </location>
</feature>
<evidence type="ECO:0000313" key="3">
    <source>
        <dbReference type="Proteomes" id="UP001202943"/>
    </source>
</evidence>
<comment type="caution">
    <text evidence="2">The sequence shown here is derived from an EMBL/GenBank/DDBJ whole genome shotgun (WGS) entry which is preliminary data.</text>
</comment>
<reference evidence="2" key="2">
    <citation type="submission" date="2023-08" db="EMBL/GenBank/DDBJ databases">
        <title>Isolation, Identification, Denitrification Characteristics of A Highly Efficient Aerobic Denitrifying Bacterial Strain DS2.</title>
        <authorList>
            <person name="Wang H."/>
        </authorList>
    </citation>
    <scope>NUCLEOTIDE SEQUENCE</scope>
    <source>
        <strain evidence="2">DS2</strain>
    </source>
</reference>
<protein>
    <submittedName>
        <fullName evidence="2">Uncharacterized protein</fullName>
    </submittedName>
</protein>
<evidence type="ECO:0000256" key="1">
    <source>
        <dbReference type="SAM" id="Phobius"/>
    </source>
</evidence>
<dbReference type="Proteomes" id="UP001202943">
    <property type="component" value="Unassembled WGS sequence"/>
</dbReference>
<accession>A0AAW5HEB7</accession>
<gene>
    <name evidence="2" type="ORF">M8C81_04690</name>
</gene>
<name>A0AAW5HEB7_PSEPU</name>
<keyword evidence="1" id="KW-1133">Transmembrane helix</keyword>
<keyword evidence="1" id="KW-0472">Membrane</keyword>
<reference evidence="2" key="1">
    <citation type="submission" date="2022-05" db="EMBL/GenBank/DDBJ databases">
        <authorList>
            <person name="Yi M."/>
        </authorList>
    </citation>
    <scope>NUCLEOTIDE SEQUENCE</scope>
    <source>
        <strain evidence="2">DS2</strain>
    </source>
</reference>
<keyword evidence="1" id="KW-0812">Transmembrane</keyword>